<comment type="caution">
    <text evidence="2">The sequence shown here is derived from an EMBL/GenBank/DDBJ whole genome shotgun (WGS) entry which is preliminary data.</text>
</comment>
<sequence>MRCVHYVGFRDDRYISALRVFGGPVFIHRVWDRRARRDIGENDLVVFANGPHDQPPSERNGDDLTELDDPARK</sequence>
<evidence type="ECO:0000256" key="1">
    <source>
        <dbReference type="SAM" id="MobiDB-lite"/>
    </source>
</evidence>
<evidence type="ECO:0000313" key="3">
    <source>
        <dbReference type="Proteomes" id="UP000637980"/>
    </source>
</evidence>
<dbReference type="EMBL" id="BMXE01000004">
    <property type="protein sequence ID" value="GHB33942.1"/>
    <property type="molecule type" value="Genomic_DNA"/>
</dbReference>
<feature type="region of interest" description="Disordered" evidence="1">
    <location>
        <begin position="47"/>
        <end position="73"/>
    </location>
</feature>
<name>A0ABQ3EGL3_9HYPH</name>
<organism evidence="2 3">
    <name type="scientific">Pseudovibrio japonicus</name>
    <dbReference type="NCBI Taxonomy" id="366534"/>
    <lineage>
        <taxon>Bacteria</taxon>
        <taxon>Pseudomonadati</taxon>
        <taxon>Pseudomonadota</taxon>
        <taxon>Alphaproteobacteria</taxon>
        <taxon>Hyphomicrobiales</taxon>
        <taxon>Stappiaceae</taxon>
        <taxon>Pseudovibrio</taxon>
    </lineage>
</organism>
<reference evidence="3" key="1">
    <citation type="journal article" date="2019" name="Int. J. Syst. Evol. Microbiol.">
        <title>The Global Catalogue of Microorganisms (GCM) 10K type strain sequencing project: providing services to taxonomists for standard genome sequencing and annotation.</title>
        <authorList>
            <consortium name="The Broad Institute Genomics Platform"/>
            <consortium name="The Broad Institute Genome Sequencing Center for Infectious Disease"/>
            <person name="Wu L."/>
            <person name="Ma J."/>
        </authorList>
    </citation>
    <scope>NUCLEOTIDE SEQUENCE [LARGE SCALE GENOMIC DNA]</scope>
    <source>
        <strain evidence="3">KCTC 12861</strain>
    </source>
</reference>
<protein>
    <submittedName>
        <fullName evidence="2">Uncharacterized protein</fullName>
    </submittedName>
</protein>
<accession>A0ABQ3EGL3</accession>
<dbReference type="RefSeq" id="WP_189437003.1">
    <property type="nucleotide sequence ID" value="NZ_BMXE01000004.1"/>
</dbReference>
<keyword evidence="3" id="KW-1185">Reference proteome</keyword>
<proteinExistence type="predicted"/>
<evidence type="ECO:0000313" key="2">
    <source>
        <dbReference type="EMBL" id="GHB33942.1"/>
    </source>
</evidence>
<gene>
    <name evidence="2" type="ORF">GCM10007094_23600</name>
</gene>
<feature type="compositionally biased region" description="Acidic residues" evidence="1">
    <location>
        <begin position="63"/>
        <end position="73"/>
    </location>
</feature>
<dbReference type="Proteomes" id="UP000637980">
    <property type="component" value="Unassembled WGS sequence"/>
</dbReference>